<organism evidence="2 3">
    <name type="scientific">Streptomyces laurentii</name>
    <dbReference type="NCBI Taxonomy" id="39478"/>
    <lineage>
        <taxon>Bacteria</taxon>
        <taxon>Bacillati</taxon>
        <taxon>Actinomycetota</taxon>
        <taxon>Actinomycetes</taxon>
        <taxon>Kitasatosporales</taxon>
        <taxon>Streptomycetaceae</taxon>
        <taxon>Streptomyces</taxon>
    </lineage>
</organism>
<dbReference type="Proteomes" id="UP000217676">
    <property type="component" value="Chromosome"/>
</dbReference>
<evidence type="ECO:0000313" key="2">
    <source>
        <dbReference type="EMBL" id="BAU82331.1"/>
    </source>
</evidence>
<dbReference type="AlphaFoldDB" id="A0A160NX13"/>
<evidence type="ECO:0008006" key="4">
    <source>
        <dbReference type="Google" id="ProtNLM"/>
    </source>
</evidence>
<evidence type="ECO:0000256" key="1">
    <source>
        <dbReference type="SAM" id="MobiDB-lite"/>
    </source>
</evidence>
<keyword evidence="3" id="KW-1185">Reference proteome</keyword>
<name>A0A160NX13_STRLU</name>
<protein>
    <recommendedName>
        <fullName evidence="4">Nucleopolyhedrovirus P10 family protein</fullName>
    </recommendedName>
</protein>
<accession>A0A160NX13</accession>
<gene>
    <name evidence="2" type="ORF">SLA_1392</name>
</gene>
<evidence type="ECO:0000313" key="3">
    <source>
        <dbReference type="Proteomes" id="UP000217676"/>
    </source>
</evidence>
<dbReference type="EMBL" id="AP017424">
    <property type="protein sequence ID" value="BAU82331.1"/>
    <property type="molecule type" value="Genomic_DNA"/>
</dbReference>
<dbReference type="KEGG" id="slau:SLA_1392"/>
<sequence length="216" mass="22353">MTTAEAWHATDRLLPLGDAADGTWIAERTVRDLLTRAALNVRGVAPGRPGFHLADDGARSSVPVPPGGLPPGELRITMELAAVADRPLPQLTGRLRAALLDVAEGTLGLAVAGVDLRVTELLDTAPDRTPPPPPRSRTSPPAPGDPAALTALTVPGVAALTDAFGPPLQRTPAHVRIEVAVTTGHRALTVARALRTALAEAAPDGPEVTVLISEFH</sequence>
<feature type="compositionally biased region" description="Pro residues" evidence="1">
    <location>
        <begin position="128"/>
        <end position="144"/>
    </location>
</feature>
<feature type="region of interest" description="Disordered" evidence="1">
    <location>
        <begin position="123"/>
        <end position="147"/>
    </location>
</feature>
<proteinExistence type="predicted"/>
<reference evidence="2 3" key="1">
    <citation type="journal article" date="2016" name="Genome Announc.">
        <title>Complete Genome Sequence of Thiostrepton-Producing Streptomyces laurentii ATCC 31255.</title>
        <authorList>
            <person name="Doi K."/>
            <person name="Fujino Y."/>
            <person name="Nagayoshi Y."/>
            <person name="Ohshima T."/>
            <person name="Ogata S."/>
        </authorList>
    </citation>
    <scope>NUCLEOTIDE SEQUENCE [LARGE SCALE GENOMIC DNA]</scope>
    <source>
        <strain evidence="2 3">ATCC 31255</strain>
    </source>
</reference>